<evidence type="ECO:0000313" key="2">
    <source>
        <dbReference type="Proteomes" id="UP000814033"/>
    </source>
</evidence>
<sequence>MPAPTARAQRLVWPLAAPAPTRCTTIIIMSSSCNTTQPSSPYLRNSTSTFSAQTLTFALFDCPPCRHARFVNINGPD</sequence>
<gene>
    <name evidence="1" type="ORF">FA95DRAFT_1684663</name>
</gene>
<proteinExistence type="predicted"/>
<name>A0ACB8R3E1_9AGAM</name>
<organism evidence="1 2">
    <name type="scientific">Auriscalpium vulgare</name>
    <dbReference type="NCBI Taxonomy" id="40419"/>
    <lineage>
        <taxon>Eukaryota</taxon>
        <taxon>Fungi</taxon>
        <taxon>Dikarya</taxon>
        <taxon>Basidiomycota</taxon>
        <taxon>Agaricomycotina</taxon>
        <taxon>Agaricomycetes</taxon>
        <taxon>Russulales</taxon>
        <taxon>Auriscalpiaceae</taxon>
        <taxon>Auriscalpium</taxon>
    </lineage>
</organism>
<reference evidence="1" key="2">
    <citation type="journal article" date="2022" name="New Phytol.">
        <title>Evolutionary transition to the ectomycorrhizal habit in the genomes of a hyperdiverse lineage of mushroom-forming fungi.</title>
        <authorList>
            <person name="Looney B."/>
            <person name="Miyauchi S."/>
            <person name="Morin E."/>
            <person name="Drula E."/>
            <person name="Courty P.E."/>
            <person name="Kohler A."/>
            <person name="Kuo A."/>
            <person name="LaButti K."/>
            <person name="Pangilinan J."/>
            <person name="Lipzen A."/>
            <person name="Riley R."/>
            <person name="Andreopoulos W."/>
            <person name="He G."/>
            <person name="Johnson J."/>
            <person name="Nolan M."/>
            <person name="Tritt A."/>
            <person name="Barry K.W."/>
            <person name="Grigoriev I.V."/>
            <person name="Nagy L.G."/>
            <person name="Hibbett D."/>
            <person name="Henrissat B."/>
            <person name="Matheny P.B."/>
            <person name="Labbe J."/>
            <person name="Martin F.M."/>
        </authorList>
    </citation>
    <scope>NUCLEOTIDE SEQUENCE</scope>
    <source>
        <strain evidence="1">FP105234-sp</strain>
    </source>
</reference>
<dbReference type="EMBL" id="MU276515">
    <property type="protein sequence ID" value="KAI0038382.1"/>
    <property type="molecule type" value="Genomic_DNA"/>
</dbReference>
<reference evidence="1" key="1">
    <citation type="submission" date="2021-02" db="EMBL/GenBank/DDBJ databases">
        <authorList>
            <consortium name="DOE Joint Genome Institute"/>
            <person name="Ahrendt S."/>
            <person name="Looney B.P."/>
            <person name="Miyauchi S."/>
            <person name="Morin E."/>
            <person name="Drula E."/>
            <person name="Courty P.E."/>
            <person name="Chicoki N."/>
            <person name="Fauchery L."/>
            <person name="Kohler A."/>
            <person name="Kuo A."/>
            <person name="Labutti K."/>
            <person name="Pangilinan J."/>
            <person name="Lipzen A."/>
            <person name="Riley R."/>
            <person name="Andreopoulos W."/>
            <person name="He G."/>
            <person name="Johnson J."/>
            <person name="Barry K.W."/>
            <person name="Grigoriev I.V."/>
            <person name="Nagy L."/>
            <person name="Hibbett D."/>
            <person name="Henrissat B."/>
            <person name="Matheny P.B."/>
            <person name="Labbe J."/>
            <person name="Martin F."/>
        </authorList>
    </citation>
    <scope>NUCLEOTIDE SEQUENCE</scope>
    <source>
        <strain evidence="1">FP105234-sp</strain>
    </source>
</reference>
<accession>A0ACB8R3E1</accession>
<keyword evidence="2" id="KW-1185">Reference proteome</keyword>
<evidence type="ECO:0000313" key="1">
    <source>
        <dbReference type="EMBL" id="KAI0038382.1"/>
    </source>
</evidence>
<protein>
    <submittedName>
        <fullName evidence="1">Uncharacterized protein</fullName>
    </submittedName>
</protein>
<dbReference type="Proteomes" id="UP000814033">
    <property type="component" value="Unassembled WGS sequence"/>
</dbReference>
<comment type="caution">
    <text evidence="1">The sequence shown here is derived from an EMBL/GenBank/DDBJ whole genome shotgun (WGS) entry which is preliminary data.</text>
</comment>